<proteinExistence type="predicted"/>
<evidence type="ECO:0000256" key="1">
    <source>
        <dbReference type="SAM" id="MobiDB-lite"/>
    </source>
</evidence>
<feature type="compositionally biased region" description="Polar residues" evidence="1">
    <location>
        <begin position="1"/>
        <end position="13"/>
    </location>
</feature>
<feature type="compositionally biased region" description="Low complexity" evidence="1">
    <location>
        <begin position="157"/>
        <end position="172"/>
    </location>
</feature>
<reference evidence="2 3" key="1">
    <citation type="submission" date="2023-08" db="EMBL/GenBank/DDBJ databases">
        <title>Annotated Genome Sequence of Vanrija albida AlHP1.</title>
        <authorList>
            <person name="Herzog R."/>
        </authorList>
    </citation>
    <scope>NUCLEOTIDE SEQUENCE [LARGE SCALE GENOMIC DNA]</scope>
    <source>
        <strain evidence="2 3">AlHP1</strain>
    </source>
</reference>
<sequence length="311" mass="32970">MPTVITTSHSTRSYAPLADETSPITSPTASANGTVVYSKRLTPPGSSSNSEDEHKNGSSLVDSDETLHSARRGKARGHFAVDDDSNSLKGKNRAWGERMTDYSEAAEAEDGGAYPPVNAAEEEERRVQANLAKFTARETARRKAARSSRFMPSQVDSAPPSASSSTSSLSATQRLSVIGESVKRTVVGGKAKSIPEDTELSSVSSSNAQTYRNPYDSQAQSPADSPTSPTMQGSSPFADPPTANGHQAARTISSTREGDFGYAGAEWRGGEAAATAPPQQERWWHSICSWGSDLDGGHGKSKQAGRTNPFE</sequence>
<feature type="compositionally biased region" description="Low complexity" evidence="1">
    <location>
        <begin position="262"/>
        <end position="276"/>
    </location>
</feature>
<evidence type="ECO:0000313" key="2">
    <source>
        <dbReference type="EMBL" id="KAL1409707.1"/>
    </source>
</evidence>
<dbReference type="RefSeq" id="XP_069209651.1">
    <property type="nucleotide sequence ID" value="XM_069352233.1"/>
</dbReference>
<feature type="compositionally biased region" description="Polar residues" evidence="1">
    <location>
        <begin position="200"/>
        <end position="235"/>
    </location>
</feature>
<comment type="caution">
    <text evidence="2">The sequence shown here is derived from an EMBL/GenBank/DDBJ whole genome shotgun (WGS) entry which is preliminary data.</text>
</comment>
<name>A0ABR3Q514_9TREE</name>
<feature type="region of interest" description="Disordered" evidence="1">
    <location>
        <begin position="133"/>
        <end position="311"/>
    </location>
</feature>
<keyword evidence="3" id="KW-1185">Reference proteome</keyword>
<dbReference type="EMBL" id="JBBXJM010000003">
    <property type="protein sequence ID" value="KAL1409707.1"/>
    <property type="molecule type" value="Genomic_DNA"/>
</dbReference>
<feature type="compositionally biased region" description="Polar residues" evidence="1">
    <location>
        <begin position="22"/>
        <end position="35"/>
    </location>
</feature>
<gene>
    <name evidence="2" type="ORF">Q8F55_003703</name>
</gene>
<dbReference type="GeneID" id="95984746"/>
<accession>A0ABR3Q514</accession>
<organism evidence="2 3">
    <name type="scientific">Vanrija albida</name>
    <dbReference type="NCBI Taxonomy" id="181172"/>
    <lineage>
        <taxon>Eukaryota</taxon>
        <taxon>Fungi</taxon>
        <taxon>Dikarya</taxon>
        <taxon>Basidiomycota</taxon>
        <taxon>Agaricomycotina</taxon>
        <taxon>Tremellomycetes</taxon>
        <taxon>Trichosporonales</taxon>
        <taxon>Trichosporonaceae</taxon>
        <taxon>Vanrija</taxon>
    </lineage>
</organism>
<protein>
    <submittedName>
        <fullName evidence="2">Uncharacterized protein</fullName>
    </submittedName>
</protein>
<dbReference type="Proteomes" id="UP001565368">
    <property type="component" value="Unassembled WGS sequence"/>
</dbReference>
<feature type="region of interest" description="Disordered" evidence="1">
    <location>
        <begin position="1"/>
        <end position="115"/>
    </location>
</feature>
<evidence type="ECO:0000313" key="3">
    <source>
        <dbReference type="Proteomes" id="UP001565368"/>
    </source>
</evidence>